<dbReference type="Pfam" id="PF13200">
    <property type="entry name" value="DUF4015"/>
    <property type="match status" value="1"/>
</dbReference>
<comment type="caution">
    <text evidence="3">The sequence shown here is derived from an EMBL/GenBank/DDBJ whole genome shotgun (WGS) entry which is preliminary data.</text>
</comment>
<dbReference type="Proteomes" id="UP000228859">
    <property type="component" value="Unassembled WGS sequence"/>
</dbReference>
<feature type="chain" id="PRO_5013790326" evidence="1">
    <location>
        <begin position="18"/>
        <end position="402"/>
    </location>
</feature>
<accession>A0A2D3WCY0</accession>
<evidence type="ECO:0000313" key="3">
    <source>
        <dbReference type="EMBL" id="DAB37755.1"/>
    </source>
</evidence>
<evidence type="ECO:0000259" key="2">
    <source>
        <dbReference type="Pfam" id="PF13200"/>
    </source>
</evidence>
<organism evidence="3 4">
    <name type="scientific">Sulfuricurvum kujiense</name>
    <dbReference type="NCBI Taxonomy" id="148813"/>
    <lineage>
        <taxon>Bacteria</taxon>
        <taxon>Pseudomonadati</taxon>
        <taxon>Campylobacterota</taxon>
        <taxon>Epsilonproteobacteria</taxon>
        <taxon>Campylobacterales</taxon>
        <taxon>Sulfurimonadaceae</taxon>
        <taxon>Sulfuricurvum</taxon>
    </lineage>
</organism>
<dbReference type="InterPro" id="IPR025275">
    <property type="entry name" value="DUF4015"/>
</dbReference>
<evidence type="ECO:0000313" key="4">
    <source>
        <dbReference type="Proteomes" id="UP000228859"/>
    </source>
</evidence>
<gene>
    <name evidence="3" type="ORF">CFH83_09515</name>
</gene>
<protein>
    <submittedName>
        <fullName evidence="3">GTP-binding protein</fullName>
    </submittedName>
</protein>
<feature type="signal peptide" evidence="1">
    <location>
        <begin position="1"/>
        <end position="17"/>
    </location>
</feature>
<proteinExistence type="predicted"/>
<dbReference type="InterPro" id="IPR017853">
    <property type="entry name" value="GH"/>
</dbReference>
<keyword evidence="1" id="KW-0732">Signal</keyword>
<dbReference type="AlphaFoldDB" id="A0A2D3WCY0"/>
<sequence>MKALTLLVTLATLTWGASTIGTVFDKTTQKPIPNAIIISGSKEYRTDCNGAFKVPASPIIGARAIGYERKFYKSGGRMYLQPFQPKALYLSSFGATHGKIMGNAKDIIKNTEINALVIDIKMDRGQIAFATTNPIANKIGAQELILFKDIKKFTAELRKEGIYSIARIVTFKDTPLITAYPQWGVRKSDGSLFKDKEGLYWIDPSQKESWDYMISIAEETAKAGFDEIQFDYVRFPDAKGVRFSVENTQAERVKAISGFLEAARTRLTPYNVFISADIFGYVSWHNADIEIGQRVDALSPYVDYLSPMLYPSGFNAGIPGHPDPVKANYEVVKQSLDKALEKSGTSPLAYRPWLQAFRDYAFDRRIYGAKEIREQIAASEAFGSCGWILWNPRNVYTSQGLK</sequence>
<dbReference type="RefSeq" id="WP_294894282.1">
    <property type="nucleotide sequence ID" value="NZ_DLUI01000137.1"/>
</dbReference>
<reference evidence="3 4" key="1">
    <citation type="journal article" date="2017" name="Front. Microbiol.">
        <title>Comparative Genomic Analysis of the Class Epsilonproteobacteria and Proposed Reclassification to Epsilonbacteraeota (phyl. nov.).</title>
        <authorList>
            <person name="Waite D.W."/>
            <person name="Vanwonterghem I."/>
            <person name="Rinke C."/>
            <person name="Parks D.H."/>
            <person name="Zhang Y."/>
            <person name="Takai K."/>
            <person name="Sievert S.M."/>
            <person name="Simon J."/>
            <person name="Campbell B.J."/>
            <person name="Hanson T.E."/>
            <person name="Woyke T."/>
            <person name="Klotz M.G."/>
            <person name="Hugenholtz P."/>
        </authorList>
    </citation>
    <scope>NUCLEOTIDE SEQUENCE [LARGE SCALE GENOMIC DNA]</scope>
    <source>
        <strain evidence="3">UBA12443</strain>
    </source>
</reference>
<evidence type="ECO:0000256" key="1">
    <source>
        <dbReference type="SAM" id="SignalP"/>
    </source>
</evidence>
<feature type="domain" description="DUF4015" evidence="2">
    <location>
        <begin position="87"/>
        <end position="396"/>
    </location>
</feature>
<dbReference type="EMBL" id="DLUI01000137">
    <property type="protein sequence ID" value="DAB37755.1"/>
    <property type="molecule type" value="Genomic_DNA"/>
</dbReference>
<dbReference type="Gene3D" id="3.20.20.80">
    <property type="entry name" value="Glycosidases"/>
    <property type="match status" value="1"/>
</dbReference>
<dbReference type="SUPFAM" id="SSF51445">
    <property type="entry name" value="(Trans)glycosidases"/>
    <property type="match status" value="2"/>
</dbReference>
<name>A0A2D3WCY0_9BACT</name>